<feature type="non-terminal residue" evidence="1">
    <location>
        <position position="182"/>
    </location>
</feature>
<sequence length="182" mass="19779">ICDIMGTDKGLDDILAAISYGPWQVPVLILTILAHVVIPIHMMGSALLSAPVEFKCLPASPSIYSSNSSLLGVNMYVENTTLSTDEQNMTPVIYESKCLDTSSRGYIHSSLPVSTAHLKNLTGHLTGLHSCPWVTYDTSVFTSTIISEWDLICEKEILRPLFQMMYSIGAMTGCVLGGFVSD</sequence>
<comment type="caution">
    <text evidence="1">The sequence shown here is derived from an EMBL/GenBank/DDBJ whole genome shotgun (WGS) entry which is preliminary data.</text>
</comment>
<evidence type="ECO:0000313" key="1">
    <source>
        <dbReference type="EMBL" id="KAK7079396.1"/>
    </source>
</evidence>
<evidence type="ECO:0000313" key="2">
    <source>
        <dbReference type="Proteomes" id="UP001381693"/>
    </source>
</evidence>
<feature type="non-terminal residue" evidence="1">
    <location>
        <position position="1"/>
    </location>
</feature>
<dbReference type="Proteomes" id="UP001381693">
    <property type="component" value="Unassembled WGS sequence"/>
</dbReference>
<accession>A0AAN8X7P5</accession>
<proteinExistence type="predicted"/>
<reference evidence="1 2" key="1">
    <citation type="submission" date="2023-11" db="EMBL/GenBank/DDBJ databases">
        <title>Halocaridina rubra genome assembly.</title>
        <authorList>
            <person name="Smith C."/>
        </authorList>
    </citation>
    <scope>NUCLEOTIDE SEQUENCE [LARGE SCALE GENOMIC DNA]</scope>
    <source>
        <strain evidence="1">EP-1</strain>
        <tissue evidence="1">Whole</tissue>
    </source>
</reference>
<gene>
    <name evidence="1" type="ORF">SK128_010587</name>
</gene>
<name>A0AAN8X7P5_HALRR</name>
<organism evidence="1 2">
    <name type="scientific">Halocaridina rubra</name>
    <name type="common">Hawaiian red shrimp</name>
    <dbReference type="NCBI Taxonomy" id="373956"/>
    <lineage>
        <taxon>Eukaryota</taxon>
        <taxon>Metazoa</taxon>
        <taxon>Ecdysozoa</taxon>
        <taxon>Arthropoda</taxon>
        <taxon>Crustacea</taxon>
        <taxon>Multicrustacea</taxon>
        <taxon>Malacostraca</taxon>
        <taxon>Eumalacostraca</taxon>
        <taxon>Eucarida</taxon>
        <taxon>Decapoda</taxon>
        <taxon>Pleocyemata</taxon>
        <taxon>Caridea</taxon>
        <taxon>Atyoidea</taxon>
        <taxon>Atyidae</taxon>
        <taxon>Halocaridina</taxon>
    </lineage>
</organism>
<protein>
    <submittedName>
        <fullName evidence="1">Uncharacterized protein</fullName>
    </submittedName>
</protein>
<keyword evidence="2" id="KW-1185">Reference proteome</keyword>
<dbReference type="AlphaFoldDB" id="A0AAN8X7P5"/>
<dbReference type="EMBL" id="JAXCGZ010007167">
    <property type="protein sequence ID" value="KAK7079396.1"/>
    <property type="molecule type" value="Genomic_DNA"/>
</dbReference>